<feature type="domain" description="Rhodopsin" evidence="8">
    <location>
        <begin position="31"/>
        <end position="282"/>
    </location>
</feature>
<dbReference type="Pfam" id="PF20684">
    <property type="entry name" value="Fung_rhodopsin"/>
    <property type="match status" value="1"/>
</dbReference>
<keyword evidence="4 7" id="KW-0472">Membrane</keyword>
<evidence type="ECO:0000256" key="6">
    <source>
        <dbReference type="SAM" id="MobiDB-lite"/>
    </source>
</evidence>
<dbReference type="Proteomes" id="UP001056436">
    <property type="component" value="Unassembled WGS sequence"/>
</dbReference>
<evidence type="ECO:0000256" key="2">
    <source>
        <dbReference type="ARBA" id="ARBA00022692"/>
    </source>
</evidence>
<keyword evidence="2 7" id="KW-0812">Transmembrane</keyword>
<dbReference type="GO" id="GO:0016020">
    <property type="term" value="C:membrane"/>
    <property type="evidence" value="ECO:0007669"/>
    <property type="project" value="UniProtKB-SubCell"/>
</dbReference>
<feature type="transmembrane region" description="Helical" evidence="7">
    <location>
        <begin position="126"/>
        <end position="146"/>
    </location>
</feature>
<reference evidence="9" key="1">
    <citation type="submission" date="2019-01" db="EMBL/GenBank/DDBJ databases">
        <title>Colletotrichum abscissum LGMF1257.</title>
        <authorList>
            <person name="Baroncelli R."/>
        </authorList>
    </citation>
    <scope>NUCLEOTIDE SEQUENCE</scope>
    <source>
        <strain evidence="9">Ca142</strain>
    </source>
</reference>
<evidence type="ECO:0000313" key="9">
    <source>
        <dbReference type="EMBL" id="KAI3559530.1"/>
    </source>
</evidence>
<comment type="caution">
    <text evidence="9">The sequence shown here is derived from an EMBL/GenBank/DDBJ whole genome shotgun (WGS) entry which is preliminary data.</text>
</comment>
<evidence type="ECO:0000256" key="7">
    <source>
        <dbReference type="SAM" id="Phobius"/>
    </source>
</evidence>
<evidence type="ECO:0000259" key="8">
    <source>
        <dbReference type="Pfam" id="PF20684"/>
    </source>
</evidence>
<dbReference type="PANTHER" id="PTHR33048:SF96">
    <property type="entry name" value="INTEGRAL MEMBRANE PROTEIN"/>
    <property type="match status" value="1"/>
</dbReference>
<dbReference type="AlphaFoldDB" id="A0A9Q0B741"/>
<dbReference type="InterPro" id="IPR052337">
    <property type="entry name" value="SAT4-like"/>
</dbReference>
<dbReference type="EMBL" id="SDAQ01000001">
    <property type="protein sequence ID" value="KAI3559530.1"/>
    <property type="molecule type" value="Genomic_DNA"/>
</dbReference>
<feature type="compositionally biased region" description="Basic and acidic residues" evidence="6">
    <location>
        <begin position="524"/>
        <end position="533"/>
    </location>
</feature>
<feature type="transmembrane region" description="Helical" evidence="7">
    <location>
        <begin position="49"/>
        <end position="70"/>
    </location>
</feature>
<dbReference type="InterPro" id="IPR049326">
    <property type="entry name" value="Rhodopsin_dom_fungi"/>
</dbReference>
<protein>
    <recommendedName>
        <fullName evidence="8">Rhodopsin domain-containing protein</fullName>
    </recommendedName>
</protein>
<keyword evidence="10" id="KW-1185">Reference proteome</keyword>
<keyword evidence="3 7" id="KW-1133">Transmembrane helix</keyword>
<evidence type="ECO:0000256" key="5">
    <source>
        <dbReference type="ARBA" id="ARBA00038359"/>
    </source>
</evidence>
<accession>A0A9Q0B741</accession>
<feature type="transmembrane region" description="Helical" evidence="7">
    <location>
        <begin position="12"/>
        <end position="29"/>
    </location>
</feature>
<evidence type="ECO:0000256" key="4">
    <source>
        <dbReference type="ARBA" id="ARBA00023136"/>
    </source>
</evidence>
<gene>
    <name evidence="9" type="ORF">CABS02_00505</name>
</gene>
<feature type="transmembrane region" description="Helical" evidence="7">
    <location>
        <begin position="208"/>
        <end position="227"/>
    </location>
</feature>
<feature type="transmembrane region" description="Helical" evidence="7">
    <location>
        <begin position="176"/>
        <end position="196"/>
    </location>
</feature>
<feature type="region of interest" description="Disordered" evidence="6">
    <location>
        <begin position="484"/>
        <end position="533"/>
    </location>
</feature>
<comment type="subcellular location">
    <subcellularLocation>
        <location evidence="1">Membrane</location>
        <topology evidence="1">Multi-pass membrane protein</topology>
    </subcellularLocation>
</comment>
<comment type="similarity">
    <text evidence="5">Belongs to the SAT4 family.</text>
</comment>
<dbReference type="OrthoDB" id="3923077at2759"/>
<feature type="region of interest" description="Disordered" evidence="6">
    <location>
        <begin position="348"/>
        <end position="369"/>
    </location>
</feature>
<dbReference type="PANTHER" id="PTHR33048">
    <property type="entry name" value="PTH11-LIKE INTEGRAL MEMBRANE PROTEIN (AFU_ORTHOLOGUE AFUA_5G11245)"/>
    <property type="match status" value="1"/>
</dbReference>
<proteinExistence type="inferred from homology"/>
<name>A0A9Q0B741_9PEZI</name>
<evidence type="ECO:0000313" key="10">
    <source>
        <dbReference type="Proteomes" id="UP001056436"/>
    </source>
</evidence>
<sequence>MVDVDIDPHRPRRVIAVAIFCLCLTWVAVPLRIYSRLFLTRVFTLDDKLICLVQITFTAYLLTDIAAVFHGSGHDAVEFSPEDRRIALQLFFAGELLYLITTLLLKVCVGLLLLSIAIVPLHIWTLRILLCSTFVFGSLYFVLVIFQCRPLHVFWDVGPRTPGSCFSDSVVLGCTYTLAILNCLADWTFGILPLLIVWSLQMRLKTKLLVILLLGFASMYVALPVRVPAASIATIVRAVAVPALLNQENFLRDTAYLAIWSNIEPGIGIAAACAPALSPLVRHLLGKRQRRGYERGIWRTRDLPTITNDSMALSDRTERRQHEFRSGGTSKNDVLRLRFDDFSYESRISSGPQANQVRPVPPPRSRSSWAFPLRRGSGASGGGFDCLTADPTLTTSTISSDGAAAEPPSSGIMKTMEFQLSYEARTWTTSRRGRMIPREESMTLRPSTIAEMRRVTSGEVPLLHDGMSPTSRDYDVEAGFTRRSYNNRHSSPPGSPWEWMGNRQARPLSMNGGKFGAEPTHTTTAEKRLSTKS</sequence>
<evidence type="ECO:0000256" key="3">
    <source>
        <dbReference type="ARBA" id="ARBA00022989"/>
    </source>
</evidence>
<feature type="transmembrane region" description="Helical" evidence="7">
    <location>
        <begin position="90"/>
        <end position="114"/>
    </location>
</feature>
<evidence type="ECO:0000256" key="1">
    <source>
        <dbReference type="ARBA" id="ARBA00004141"/>
    </source>
</evidence>
<organism evidence="9 10">
    <name type="scientific">Colletotrichum abscissum</name>
    <dbReference type="NCBI Taxonomy" id="1671311"/>
    <lineage>
        <taxon>Eukaryota</taxon>
        <taxon>Fungi</taxon>
        <taxon>Dikarya</taxon>
        <taxon>Ascomycota</taxon>
        <taxon>Pezizomycotina</taxon>
        <taxon>Sordariomycetes</taxon>
        <taxon>Hypocreomycetidae</taxon>
        <taxon>Glomerellales</taxon>
        <taxon>Glomerellaceae</taxon>
        <taxon>Colletotrichum</taxon>
        <taxon>Colletotrichum acutatum species complex</taxon>
    </lineage>
</organism>